<gene>
    <name evidence="3" type="ORF">QBC42DRAFT_101794</name>
</gene>
<keyword evidence="1" id="KW-0472">Membrane</keyword>
<feature type="chain" id="PRO_5043384438" evidence="2">
    <location>
        <begin position="20"/>
        <end position="99"/>
    </location>
</feature>
<sequence length="99" mass="11134">MSFVYPLCLLFCFTTNTHDTSNSVEIDDCGLCPSLFLSRSLDFLSITPLDFLLPAVVRTLSTDRPVGKMNPRTPLCLFVLAFLVFTYSSLFLLENDRDA</sequence>
<reference evidence="3" key="1">
    <citation type="journal article" date="2023" name="Mol. Phylogenet. Evol.">
        <title>Genome-scale phylogeny and comparative genomics of the fungal order Sordariales.</title>
        <authorList>
            <person name="Hensen N."/>
            <person name="Bonometti L."/>
            <person name="Westerberg I."/>
            <person name="Brannstrom I.O."/>
            <person name="Guillou S."/>
            <person name="Cros-Aarteil S."/>
            <person name="Calhoun S."/>
            <person name="Haridas S."/>
            <person name="Kuo A."/>
            <person name="Mondo S."/>
            <person name="Pangilinan J."/>
            <person name="Riley R."/>
            <person name="LaButti K."/>
            <person name="Andreopoulos B."/>
            <person name="Lipzen A."/>
            <person name="Chen C."/>
            <person name="Yan M."/>
            <person name="Daum C."/>
            <person name="Ng V."/>
            <person name="Clum A."/>
            <person name="Steindorff A."/>
            <person name="Ohm R.A."/>
            <person name="Martin F."/>
            <person name="Silar P."/>
            <person name="Natvig D.O."/>
            <person name="Lalanne C."/>
            <person name="Gautier V."/>
            <person name="Ament-Velasquez S.L."/>
            <person name="Kruys A."/>
            <person name="Hutchinson M.I."/>
            <person name="Powell A.J."/>
            <person name="Barry K."/>
            <person name="Miller A.N."/>
            <person name="Grigoriev I.V."/>
            <person name="Debuchy R."/>
            <person name="Gladieux P."/>
            <person name="Hiltunen Thoren M."/>
            <person name="Johannesson H."/>
        </authorList>
    </citation>
    <scope>NUCLEOTIDE SEQUENCE</scope>
    <source>
        <strain evidence="3">PSN324</strain>
    </source>
</reference>
<organism evidence="3 4">
    <name type="scientific">Cladorrhinum samala</name>
    <dbReference type="NCBI Taxonomy" id="585594"/>
    <lineage>
        <taxon>Eukaryota</taxon>
        <taxon>Fungi</taxon>
        <taxon>Dikarya</taxon>
        <taxon>Ascomycota</taxon>
        <taxon>Pezizomycotina</taxon>
        <taxon>Sordariomycetes</taxon>
        <taxon>Sordariomycetidae</taxon>
        <taxon>Sordariales</taxon>
        <taxon>Podosporaceae</taxon>
        <taxon>Cladorrhinum</taxon>
    </lineage>
</organism>
<feature type="transmembrane region" description="Helical" evidence="1">
    <location>
        <begin position="73"/>
        <end position="93"/>
    </location>
</feature>
<evidence type="ECO:0000256" key="1">
    <source>
        <dbReference type="SAM" id="Phobius"/>
    </source>
</evidence>
<name>A0AAV9HL33_9PEZI</name>
<dbReference type="EMBL" id="MU865005">
    <property type="protein sequence ID" value="KAK4460770.1"/>
    <property type="molecule type" value="Genomic_DNA"/>
</dbReference>
<evidence type="ECO:0000256" key="2">
    <source>
        <dbReference type="SAM" id="SignalP"/>
    </source>
</evidence>
<keyword evidence="1" id="KW-0812">Transmembrane</keyword>
<dbReference type="AlphaFoldDB" id="A0AAV9HL33"/>
<accession>A0AAV9HL33</accession>
<keyword evidence="1" id="KW-1133">Transmembrane helix</keyword>
<feature type="signal peptide" evidence="2">
    <location>
        <begin position="1"/>
        <end position="19"/>
    </location>
</feature>
<evidence type="ECO:0000313" key="3">
    <source>
        <dbReference type="EMBL" id="KAK4460770.1"/>
    </source>
</evidence>
<dbReference type="Proteomes" id="UP001321749">
    <property type="component" value="Unassembled WGS sequence"/>
</dbReference>
<keyword evidence="2" id="KW-0732">Signal</keyword>
<reference evidence="3" key="2">
    <citation type="submission" date="2023-06" db="EMBL/GenBank/DDBJ databases">
        <authorList>
            <consortium name="Lawrence Berkeley National Laboratory"/>
            <person name="Mondo S.J."/>
            <person name="Hensen N."/>
            <person name="Bonometti L."/>
            <person name="Westerberg I."/>
            <person name="Brannstrom I.O."/>
            <person name="Guillou S."/>
            <person name="Cros-Aarteil S."/>
            <person name="Calhoun S."/>
            <person name="Haridas S."/>
            <person name="Kuo A."/>
            <person name="Pangilinan J."/>
            <person name="Riley R."/>
            <person name="Labutti K."/>
            <person name="Andreopoulos B."/>
            <person name="Lipzen A."/>
            <person name="Chen C."/>
            <person name="Yanf M."/>
            <person name="Daum C."/>
            <person name="Ng V."/>
            <person name="Clum A."/>
            <person name="Steindorff A."/>
            <person name="Ohm R."/>
            <person name="Martin F."/>
            <person name="Silar P."/>
            <person name="Natvig D."/>
            <person name="Lalanne C."/>
            <person name="Gautier V."/>
            <person name="Ament-Velasquez S.L."/>
            <person name="Kruys A."/>
            <person name="Hutchinson M.I."/>
            <person name="Powell A.J."/>
            <person name="Barry K."/>
            <person name="Miller A.N."/>
            <person name="Grigoriev I.V."/>
            <person name="Debuchy R."/>
            <person name="Gladieux P."/>
            <person name="Thoren M.H."/>
            <person name="Johannesson H."/>
        </authorList>
    </citation>
    <scope>NUCLEOTIDE SEQUENCE</scope>
    <source>
        <strain evidence="3">PSN324</strain>
    </source>
</reference>
<protein>
    <submittedName>
        <fullName evidence="3">Uncharacterized protein</fullName>
    </submittedName>
</protein>
<evidence type="ECO:0000313" key="4">
    <source>
        <dbReference type="Proteomes" id="UP001321749"/>
    </source>
</evidence>
<proteinExistence type="predicted"/>
<comment type="caution">
    <text evidence="3">The sequence shown here is derived from an EMBL/GenBank/DDBJ whole genome shotgun (WGS) entry which is preliminary data.</text>
</comment>
<keyword evidence="4" id="KW-1185">Reference proteome</keyword>